<evidence type="ECO:0000256" key="5">
    <source>
        <dbReference type="ARBA" id="ARBA00022840"/>
    </source>
</evidence>
<organism evidence="14">
    <name type="scientific">Galaxaura rugosa</name>
    <dbReference type="NCBI Taxonomy" id="268570"/>
    <lineage>
        <taxon>Eukaryota</taxon>
        <taxon>Rhodophyta</taxon>
        <taxon>Florideophyceae</taxon>
        <taxon>Nemaliophycidae</taxon>
        <taxon>Nemaliales</taxon>
        <taxon>Galaxauraceae</taxon>
        <taxon>Galaxaura</taxon>
    </lineage>
</organism>
<evidence type="ECO:0000256" key="11">
    <source>
        <dbReference type="RuleBase" id="RU003874"/>
    </source>
</evidence>
<dbReference type="GO" id="GO:0006605">
    <property type="term" value="P:protein targeting"/>
    <property type="evidence" value="ECO:0007669"/>
    <property type="project" value="UniProtKB-UniRule"/>
</dbReference>
<feature type="domain" description="SecA family profile" evidence="13">
    <location>
        <begin position="1"/>
        <end position="669"/>
    </location>
</feature>
<dbReference type="GO" id="GO:0008564">
    <property type="term" value="F:protein-exporting ATPase activity"/>
    <property type="evidence" value="ECO:0007669"/>
    <property type="project" value="UniProtKB-EC"/>
</dbReference>
<evidence type="ECO:0000313" key="14">
    <source>
        <dbReference type="EMBL" id="SCW21704.1"/>
    </source>
</evidence>
<keyword evidence="9 10" id="KW-0472">Membrane</keyword>
<evidence type="ECO:0000256" key="9">
    <source>
        <dbReference type="ARBA" id="ARBA00023136"/>
    </source>
</evidence>
<dbReference type="NCBIfam" id="TIGR00963">
    <property type="entry name" value="secA"/>
    <property type="match status" value="1"/>
</dbReference>
<dbReference type="InterPro" id="IPR000185">
    <property type="entry name" value="SecA"/>
</dbReference>
<keyword evidence="8 10" id="KW-0811">Translocation</keyword>
<evidence type="ECO:0000256" key="10">
    <source>
        <dbReference type="HAMAP-Rule" id="MF_01382"/>
    </source>
</evidence>
<dbReference type="EMBL" id="LT622865">
    <property type="protein sequence ID" value="SCW21704.1"/>
    <property type="molecule type" value="Genomic_DNA"/>
</dbReference>
<dbReference type="GO" id="GO:0009535">
    <property type="term" value="C:chloroplast thylakoid membrane"/>
    <property type="evidence" value="ECO:0007669"/>
    <property type="project" value="UniProtKB-SubCell"/>
</dbReference>
<dbReference type="PROSITE" id="PS51192">
    <property type="entry name" value="HELICASE_ATP_BIND_1"/>
    <property type="match status" value="1"/>
</dbReference>
<comment type="similarity">
    <text evidence="2 10 11">Belongs to the SecA family.</text>
</comment>
<keyword evidence="4 10" id="KW-0547">Nucleotide-binding</keyword>
<evidence type="ECO:0000256" key="4">
    <source>
        <dbReference type="ARBA" id="ARBA00022741"/>
    </source>
</evidence>
<feature type="binding site" evidence="10">
    <location>
        <position position="490"/>
    </location>
    <ligand>
        <name>ATP</name>
        <dbReference type="ChEBI" id="CHEBI:30616"/>
    </ligand>
</feature>
<dbReference type="Gene3D" id="3.90.1440.10">
    <property type="entry name" value="SecA, preprotein cross-linking domain"/>
    <property type="match status" value="1"/>
</dbReference>
<evidence type="ECO:0000256" key="7">
    <source>
        <dbReference type="ARBA" id="ARBA00022967"/>
    </source>
</evidence>
<dbReference type="SMART" id="SM00957">
    <property type="entry name" value="SecA_DEAD"/>
    <property type="match status" value="1"/>
</dbReference>
<dbReference type="Pfam" id="PF01043">
    <property type="entry name" value="SecA_PP_bind"/>
    <property type="match status" value="1"/>
</dbReference>
<dbReference type="FunFam" id="3.90.1440.10:FF:000003">
    <property type="entry name" value="Preprotein translocase SecA subunit"/>
    <property type="match status" value="1"/>
</dbReference>
<dbReference type="CDD" id="cd17928">
    <property type="entry name" value="DEXDc_SecA"/>
    <property type="match status" value="1"/>
</dbReference>
<dbReference type="Pfam" id="PF21090">
    <property type="entry name" value="P-loop_SecA"/>
    <property type="match status" value="1"/>
</dbReference>
<dbReference type="CDD" id="cd18803">
    <property type="entry name" value="SF2_C_secA"/>
    <property type="match status" value="1"/>
</dbReference>
<evidence type="ECO:0000256" key="3">
    <source>
        <dbReference type="ARBA" id="ARBA00022448"/>
    </source>
</evidence>
<dbReference type="Gene3D" id="3.40.50.300">
    <property type="entry name" value="P-loop containing nucleotide triphosphate hydrolases"/>
    <property type="match status" value="2"/>
</dbReference>
<keyword evidence="6 10" id="KW-0653">Protein transport</keyword>
<dbReference type="SUPFAM" id="SSF81886">
    <property type="entry name" value="Helical scaffold and wing domains of SecA"/>
    <property type="match status" value="1"/>
</dbReference>
<dbReference type="FunFam" id="3.40.50.300:FF:000429">
    <property type="entry name" value="Preprotein translocase subunit SecA"/>
    <property type="match status" value="1"/>
</dbReference>
<dbReference type="Gene3D" id="1.10.3060.10">
    <property type="entry name" value="Helical scaffold and wing domains of SecA"/>
    <property type="match status" value="1"/>
</dbReference>
<feature type="binding site" evidence="10">
    <location>
        <position position="82"/>
    </location>
    <ligand>
        <name>ATP</name>
        <dbReference type="ChEBI" id="CHEBI:30616"/>
    </ligand>
</feature>
<dbReference type="InterPro" id="IPR011130">
    <property type="entry name" value="SecA_preprotein_X-link_dom"/>
</dbReference>
<dbReference type="SUPFAM" id="SSF81767">
    <property type="entry name" value="Pre-protein crosslinking domain of SecA"/>
    <property type="match status" value="1"/>
</dbReference>
<keyword evidence="3 10" id="KW-0813">Transport</keyword>
<dbReference type="PROSITE" id="PS01312">
    <property type="entry name" value="SECA"/>
    <property type="match status" value="1"/>
</dbReference>
<dbReference type="InterPro" id="IPR044722">
    <property type="entry name" value="SecA_SF2_C"/>
</dbReference>
<keyword evidence="10" id="KW-0793">Thylakoid</keyword>
<dbReference type="GO" id="GO:0005524">
    <property type="term" value="F:ATP binding"/>
    <property type="evidence" value="ECO:0007669"/>
    <property type="project" value="UniProtKB-UniRule"/>
</dbReference>
<comment type="subcellular location">
    <subcellularLocation>
        <location evidence="1">Membrane</location>
        <topology evidence="1">Peripheral membrane protein</topology>
    </subcellularLocation>
    <subcellularLocation>
        <location evidence="10">Plastid</location>
        <location evidence="10">Chloroplast stroma</location>
    </subcellularLocation>
    <subcellularLocation>
        <location evidence="10">Plastid</location>
        <location evidence="10">Chloroplast thylakoid membrane</location>
        <topology evidence="10">Peripheral membrane protein</topology>
    </subcellularLocation>
    <text evidence="10">A minor fraction is associated with the chloroplast thylakoid membrane.</text>
</comment>
<keyword evidence="5 10" id="KW-0067">ATP-binding</keyword>
<dbReference type="RefSeq" id="YP_009313450.1">
    <property type="nucleotide sequence ID" value="NC_031657.1"/>
</dbReference>
<evidence type="ECO:0000256" key="2">
    <source>
        <dbReference type="ARBA" id="ARBA00007650"/>
    </source>
</evidence>
<dbReference type="InterPro" id="IPR027417">
    <property type="entry name" value="P-loop_NTPase"/>
</dbReference>
<keyword evidence="14" id="KW-0934">Plastid</keyword>
<dbReference type="Pfam" id="PF07517">
    <property type="entry name" value="SecA_DEAD"/>
    <property type="match status" value="1"/>
</dbReference>
<dbReference type="GO" id="GO:0017038">
    <property type="term" value="P:protein import"/>
    <property type="evidence" value="ECO:0007669"/>
    <property type="project" value="InterPro"/>
</dbReference>
<dbReference type="AlphaFoldDB" id="A0A1G4NSW3"/>
<evidence type="ECO:0000256" key="1">
    <source>
        <dbReference type="ARBA" id="ARBA00004170"/>
    </source>
</evidence>
<dbReference type="PROSITE" id="PS51196">
    <property type="entry name" value="SECA_MOTOR_DEAD"/>
    <property type="match status" value="1"/>
</dbReference>
<dbReference type="GO" id="GO:0065002">
    <property type="term" value="P:intracellular protein transmembrane transport"/>
    <property type="evidence" value="ECO:0007669"/>
    <property type="project" value="UniProtKB-UniRule"/>
</dbReference>
<dbReference type="PANTHER" id="PTHR30612">
    <property type="entry name" value="SECA INNER MEMBRANE COMPONENT OF SEC PROTEIN SECRETION SYSTEM"/>
    <property type="match status" value="1"/>
</dbReference>
<dbReference type="SUPFAM" id="SSF52540">
    <property type="entry name" value="P-loop containing nucleoside triphosphate hydrolases"/>
    <property type="match status" value="2"/>
</dbReference>
<keyword evidence="14" id="KW-0150">Chloroplast</keyword>
<proteinExistence type="inferred from homology"/>
<dbReference type="SMART" id="SM00958">
    <property type="entry name" value="SecA_PP_bind"/>
    <property type="match status" value="1"/>
</dbReference>
<gene>
    <name evidence="10 14" type="primary">secA</name>
    <name evidence="14" type="ORF">JFC0074_59</name>
</gene>
<dbReference type="InterPro" id="IPR036670">
    <property type="entry name" value="SecA_X-link_sf"/>
</dbReference>
<sequence>MFNFLSNRQPSIIRQYNEKLTYINKLSNQMKLWDDIDLKKQTKKFKKMLENGATINQLMPEAFATMKEVCRRVKGITMFEMQILGGIILHEGNITEMKTGEGKTLVATLPAYLNALEGKGVHIITVNDYLAKRDSEWVYPIYNFLSINVGLVEQNMSTEMKKLNYKQDITYITNSEVGFDYLRDNMAINQEQIVQKDFHFCIIDEVDSILIDEARTPLIISGPSYITTDKYTKSNVLSKQLINLKHYTIDEKAKNIALTDEGIIFCENHLGIDNIYQINNPWAQYILNALKAHNLFIRDRHYIVKDNEVIIVDEFTGRIMPGRRWSDGLHQAIEAKENVTIQNENNTLASITYQHFFLLYPKLSGMTGTASTEAQEFEKIYKINVKEIPTNKPCIRKDLPDLVYKREYNKWAAIANECYDMYKVGRPVLVGTTNVEKSELLAKLLDEYKIPYNLLNAKPENVKKEAEIIAQAGQSHNITIATNMAGRGTDIILGGNPKQISKLIIAKTIKLYNTNTIEYIETYNNVDQAVKDCINNMIQKLDENHFFKKHTTIEINSYLEHSLNLHECSDRTQIILKNAYDEIVAIYTKKFKQDKNQVVQLGGLHVIGTERHESRRIDNQLRGRAGRQGDPGSSRFFLSLEDNLLRIFGGDKIINIMETLNIDDQTPIESKILSNSLNNAQKKVELHYYDIRKQLFDYDDVLNSQRQAIYAERKRILTSQYIRDCIIEYGESTIDEILSFYFNNLKEELSHDLFIKNIKDKIHSILNLPVDIDNQYISKIPIEELRFFLYEQFRITYDMREAYLDQLRPGLVRQLEKYYLLQQIDKAWQEHLEKMAYLRESIGWRSYGQQDPLTEYKNEAFALFINMITYIRETVSYLIMRSRLVMDPESMKV</sequence>
<evidence type="ECO:0000256" key="6">
    <source>
        <dbReference type="ARBA" id="ARBA00022927"/>
    </source>
</evidence>
<dbReference type="GeneID" id="29998889"/>
<comment type="catalytic activity">
    <reaction evidence="10">
        <text>ATP + H2O + cellular proteinSide 1 = ADP + phosphate + cellular proteinSide 2.</text>
        <dbReference type="EC" id="7.4.2.8"/>
    </reaction>
</comment>
<name>A0A1G4NSW3_9FLOR</name>
<dbReference type="InterPro" id="IPR036266">
    <property type="entry name" value="SecA_Wing/Scaffold_sf"/>
</dbReference>
<reference evidence="14" key="2">
    <citation type="submission" date="2016-10" db="EMBL/GenBank/DDBJ databases">
        <authorList>
            <person name="de Groot N.N."/>
        </authorList>
    </citation>
    <scope>NUCLEOTIDE SEQUENCE</scope>
    <source>
        <strain evidence="14">JFC0074</strain>
    </source>
</reference>
<keyword evidence="7 10" id="KW-1278">Translocase</keyword>
<dbReference type="EC" id="7.4.2.8" evidence="10"/>
<feature type="domain" description="Helicase ATP-binding" evidence="12">
    <location>
        <begin position="84"/>
        <end position="242"/>
    </location>
</feature>
<dbReference type="InterPro" id="IPR014018">
    <property type="entry name" value="SecA_motor_DEAD"/>
</dbReference>
<dbReference type="InterPro" id="IPR014001">
    <property type="entry name" value="Helicase_ATP-bd"/>
</dbReference>
<protein>
    <recommendedName>
        <fullName evidence="10 11">Protein translocase subunit SecA</fullName>
        <ecNumber evidence="10">7.4.2.8</ecNumber>
    </recommendedName>
</protein>
<dbReference type="HAMAP" id="MF_01382">
    <property type="entry name" value="SecA"/>
    <property type="match status" value="1"/>
</dbReference>
<dbReference type="InterPro" id="IPR011116">
    <property type="entry name" value="SecA_Wing/Scaffold"/>
</dbReference>
<accession>A0A1G4NSW3</accession>
<evidence type="ECO:0000259" key="13">
    <source>
        <dbReference type="PROSITE" id="PS51196"/>
    </source>
</evidence>
<reference evidence="14" key="1">
    <citation type="submission" date="2016-10" db="EMBL/GenBank/DDBJ databases">
        <title>Chloroplast genomes as a tool to resolve red algal phylogenies: a case study in the Nemaliales.</title>
        <authorList>
            <person name="Costa J.F."/>
            <person name="Lin S.M."/>
            <person name="Macaya E.C."/>
            <person name="Fernandez-Garcia C."/>
            <person name="Verbruggen H."/>
        </authorList>
    </citation>
    <scope>NUCLEOTIDE SEQUENCE</scope>
    <source>
        <strain evidence="14">JFC0074</strain>
    </source>
</reference>
<feature type="binding site" evidence="10">
    <location>
        <begin position="100"/>
        <end position="104"/>
    </location>
    <ligand>
        <name>ATP</name>
        <dbReference type="ChEBI" id="CHEBI:30616"/>
    </ligand>
</feature>
<dbReference type="GO" id="GO:0009570">
    <property type="term" value="C:chloroplast stroma"/>
    <property type="evidence" value="ECO:0007669"/>
    <property type="project" value="UniProtKB-SubCell"/>
</dbReference>
<evidence type="ECO:0000259" key="12">
    <source>
        <dbReference type="PROSITE" id="PS51192"/>
    </source>
</evidence>
<dbReference type="Pfam" id="PF07516">
    <property type="entry name" value="SecA_SW"/>
    <property type="match status" value="1"/>
</dbReference>
<dbReference type="NCBIfam" id="NF009538">
    <property type="entry name" value="PRK12904.1"/>
    <property type="match status" value="1"/>
</dbReference>
<dbReference type="PANTHER" id="PTHR30612:SF0">
    <property type="entry name" value="CHLOROPLAST PROTEIN-TRANSPORTING ATPASE"/>
    <property type="match status" value="1"/>
</dbReference>
<geneLocation type="chloroplast" evidence="14"/>
<comment type="function">
    <text evidence="10">Has a central role in coupling the hydrolysis of ATP to the transfer of proteins across the thylakoid membrane.</text>
</comment>
<dbReference type="InterPro" id="IPR011115">
    <property type="entry name" value="SecA_DEAD"/>
</dbReference>
<dbReference type="PRINTS" id="PR00906">
    <property type="entry name" value="SECA"/>
</dbReference>
<dbReference type="InterPro" id="IPR020937">
    <property type="entry name" value="SecA_CS"/>
</dbReference>
<evidence type="ECO:0000256" key="8">
    <source>
        <dbReference type="ARBA" id="ARBA00023010"/>
    </source>
</evidence>